<reference evidence="2 3" key="1">
    <citation type="submission" date="2018-07" db="EMBL/GenBank/DDBJ databases">
        <title>Genomic Encyclopedia of Type Strains, Phase IV (KMG-IV): sequencing the most valuable type-strain genomes for metagenomic binning, comparative biology and taxonomic classification.</title>
        <authorList>
            <person name="Goeker M."/>
        </authorList>
    </citation>
    <scope>NUCLEOTIDE SEQUENCE [LARGE SCALE GENOMIC DNA]</scope>
    <source>
        <strain evidence="2 3">DSM 26407</strain>
    </source>
</reference>
<dbReference type="EMBL" id="QPJY01000013">
    <property type="protein sequence ID" value="RCX24981.1"/>
    <property type="molecule type" value="Genomic_DNA"/>
</dbReference>
<dbReference type="Proteomes" id="UP000252707">
    <property type="component" value="Unassembled WGS sequence"/>
</dbReference>
<name>A0A369BUC5_9GAMM</name>
<comment type="caution">
    <text evidence="2">The sequence shown here is derived from an EMBL/GenBank/DDBJ whole genome shotgun (WGS) entry which is preliminary data.</text>
</comment>
<keyword evidence="3" id="KW-1185">Reference proteome</keyword>
<protein>
    <submittedName>
        <fullName evidence="2">Uncharacterized protein</fullName>
    </submittedName>
</protein>
<proteinExistence type="predicted"/>
<sequence>MPKEATVRTLIAGWNAYRGALSGSSRYCQLKNDLYCVRNPGFNRCPALSAWPPHLVNPDDEIMAAVEHYFLSRCWVGTGQFPAWQMRLMRDIYDAGKRLGLTPRHNPNNPVTPPSPLQRRFQNEGIRDGERDLARSGRSAPLVASPPRYY</sequence>
<evidence type="ECO:0000256" key="1">
    <source>
        <dbReference type="SAM" id="MobiDB-lite"/>
    </source>
</evidence>
<accession>A0A369BUC5</accession>
<feature type="compositionally biased region" description="Basic and acidic residues" evidence="1">
    <location>
        <begin position="121"/>
        <end position="135"/>
    </location>
</feature>
<evidence type="ECO:0000313" key="2">
    <source>
        <dbReference type="EMBL" id="RCX24981.1"/>
    </source>
</evidence>
<evidence type="ECO:0000313" key="3">
    <source>
        <dbReference type="Proteomes" id="UP000252707"/>
    </source>
</evidence>
<organism evidence="2 3">
    <name type="scientific">Thioalbus denitrificans</name>
    <dbReference type="NCBI Taxonomy" id="547122"/>
    <lineage>
        <taxon>Bacteria</taxon>
        <taxon>Pseudomonadati</taxon>
        <taxon>Pseudomonadota</taxon>
        <taxon>Gammaproteobacteria</taxon>
        <taxon>Chromatiales</taxon>
        <taxon>Ectothiorhodospiraceae</taxon>
        <taxon>Thioalbus</taxon>
    </lineage>
</organism>
<gene>
    <name evidence="2" type="ORF">DFQ59_11377</name>
</gene>
<dbReference type="AlphaFoldDB" id="A0A369BUC5"/>
<feature type="region of interest" description="Disordered" evidence="1">
    <location>
        <begin position="100"/>
        <end position="150"/>
    </location>
</feature>
<dbReference type="RefSeq" id="WP_114281040.1">
    <property type="nucleotide sequence ID" value="NZ_QPJY01000013.1"/>
</dbReference>